<dbReference type="GO" id="GO:0005739">
    <property type="term" value="C:mitochondrion"/>
    <property type="evidence" value="ECO:0007669"/>
    <property type="project" value="TreeGrafter"/>
</dbReference>
<evidence type="ECO:0000256" key="1">
    <source>
        <dbReference type="SAM" id="Phobius"/>
    </source>
</evidence>
<dbReference type="Proteomes" id="UP000092321">
    <property type="component" value="Unassembled WGS sequence"/>
</dbReference>
<reference evidence="3" key="1">
    <citation type="journal article" date="2016" name="Proc. Natl. Acad. Sci. U.S.A.">
        <title>Comparative genomics of biotechnologically important yeasts.</title>
        <authorList>
            <person name="Riley R."/>
            <person name="Haridas S."/>
            <person name="Wolfe K.H."/>
            <person name="Lopes M.R."/>
            <person name="Hittinger C.T."/>
            <person name="Goeker M."/>
            <person name="Salamov A.A."/>
            <person name="Wisecaver J.H."/>
            <person name="Long T.M."/>
            <person name="Calvey C.H."/>
            <person name="Aerts A.L."/>
            <person name="Barry K.W."/>
            <person name="Choi C."/>
            <person name="Clum A."/>
            <person name="Coughlan A.Y."/>
            <person name="Deshpande S."/>
            <person name="Douglass A.P."/>
            <person name="Hanson S.J."/>
            <person name="Klenk H.-P."/>
            <person name="LaButti K.M."/>
            <person name="Lapidus A."/>
            <person name="Lindquist E.A."/>
            <person name="Lipzen A.M."/>
            <person name="Meier-Kolthoff J.P."/>
            <person name="Ohm R.A."/>
            <person name="Otillar R.P."/>
            <person name="Pangilinan J.L."/>
            <person name="Peng Y."/>
            <person name="Rokas A."/>
            <person name="Rosa C.A."/>
            <person name="Scheuner C."/>
            <person name="Sibirny A.A."/>
            <person name="Slot J.C."/>
            <person name="Stielow J.B."/>
            <person name="Sun H."/>
            <person name="Kurtzman C.P."/>
            <person name="Blackwell M."/>
            <person name="Grigoriev I.V."/>
            <person name="Jeffries T.W."/>
        </authorList>
    </citation>
    <scope>NUCLEOTIDE SEQUENCE [LARGE SCALE GENOMIC DNA]</scope>
    <source>
        <strain evidence="3">NRRL Y-1626</strain>
    </source>
</reference>
<dbReference type="EMBL" id="LXPE01000005">
    <property type="protein sequence ID" value="OBA28155.1"/>
    <property type="molecule type" value="Genomic_DNA"/>
</dbReference>
<dbReference type="PANTHER" id="PTHR28002:SF1">
    <property type="entry name" value="MIOREX COMPLEX COMPONENT 11"/>
    <property type="match status" value="1"/>
</dbReference>
<keyword evidence="1" id="KW-0472">Membrane</keyword>
<keyword evidence="3" id="KW-1185">Reference proteome</keyword>
<dbReference type="Pfam" id="PF10306">
    <property type="entry name" value="FLILHELTA"/>
    <property type="match status" value="1"/>
</dbReference>
<dbReference type="InterPro" id="IPR018811">
    <property type="entry name" value="MRX11"/>
</dbReference>
<protein>
    <submittedName>
        <fullName evidence="2">Uncharacterized protein</fullName>
    </submittedName>
</protein>
<proteinExistence type="predicted"/>
<evidence type="ECO:0000313" key="3">
    <source>
        <dbReference type="Proteomes" id="UP000092321"/>
    </source>
</evidence>
<organism evidence="2 3">
    <name type="scientific">Hanseniaspora valbyensis NRRL Y-1626</name>
    <dbReference type="NCBI Taxonomy" id="766949"/>
    <lineage>
        <taxon>Eukaryota</taxon>
        <taxon>Fungi</taxon>
        <taxon>Dikarya</taxon>
        <taxon>Ascomycota</taxon>
        <taxon>Saccharomycotina</taxon>
        <taxon>Saccharomycetes</taxon>
        <taxon>Saccharomycodales</taxon>
        <taxon>Saccharomycodaceae</taxon>
        <taxon>Hanseniaspora</taxon>
    </lineage>
</organism>
<comment type="caution">
    <text evidence="2">The sequence shown here is derived from an EMBL/GenBank/DDBJ whole genome shotgun (WGS) entry which is preliminary data.</text>
</comment>
<dbReference type="PANTHER" id="PTHR28002">
    <property type="entry name" value="MIOREX COMPLEX COMPONENT 11"/>
    <property type="match status" value="1"/>
</dbReference>
<evidence type="ECO:0000313" key="2">
    <source>
        <dbReference type="EMBL" id="OBA28155.1"/>
    </source>
</evidence>
<sequence>MHKNPKYDRFFNHLLQSNTSTIFVTFMVIHELTAIIPLFLIWYLVYQNWSKIDKYYENFMNKFSVENKEIAADEETHNNNSKTLEQIENEYHIQKHNDNEVENYLSEKCHDKLVHFHKVFAKLSKKYFMKNKDENTNTELSHEQSKEEIEKLRKLTFSGATSYVVIKIIAPLRIMFSIYYTPSLANFIQTTILNSIKNVFKKI</sequence>
<keyword evidence="1" id="KW-0812">Transmembrane</keyword>
<accession>A0A1B7THP1</accession>
<dbReference type="OrthoDB" id="5580261at2759"/>
<gene>
    <name evidence="2" type="ORF">HANVADRAFT_51865</name>
</gene>
<feature type="transmembrane region" description="Helical" evidence="1">
    <location>
        <begin position="20"/>
        <end position="45"/>
    </location>
</feature>
<dbReference type="AlphaFoldDB" id="A0A1B7THP1"/>
<name>A0A1B7THP1_9ASCO</name>
<keyword evidence="1" id="KW-1133">Transmembrane helix</keyword>